<dbReference type="PANTHER" id="PTHR35908">
    <property type="entry name" value="HYPOTHETICAL FUSION PROTEIN"/>
    <property type="match status" value="1"/>
</dbReference>
<organism evidence="7 8">
    <name type="scientific">Natronoglycomyces albus</name>
    <dbReference type="NCBI Taxonomy" id="2811108"/>
    <lineage>
        <taxon>Bacteria</taxon>
        <taxon>Bacillati</taxon>
        <taxon>Actinomycetota</taxon>
        <taxon>Actinomycetes</taxon>
        <taxon>Glycomycetales</taxon>
        <taxon>Glycomycetaceae</taxon>
        <taxon>Natronoglycomyces</taxon>
    </lineage>
</organism>
<evidence type="ECO:0000313" key="8">
    <source>
        <dbReference type="Proteomes" id="UP000662939"/>
    </source>
</evidence>
<dbReference type="SUPFAM" id="SSF55248">
    <property type="entry name" value="PCD-like"/>
    <property type="match status" value="1"/>
</dbReference>
<dbReference type="GO" id="GO:0006729">
    <property type="term" value="P:tetrahydrobiopterin biosynthetic process"/>
    <property type="evidence" value="ECO:0007669"/>
    <property type="project" value="InterPro"/>
</dbReference>
<gene>
    <name evidence="7" type="ORF">JQS30_01490</name>
</gene>
<dbReference type="AlphaFoldDB" id="A0A895XTQ2"/>
<evidence type="ECO:0000256" key="4">
    <source>
        <dbReference type="ARBA" id="ARBA00021735"/>
    </source>
</evidence>
<protein>
    <recommendedName>
        <fullName evidence="4">Putative pterin-4-alpha-carbinolamine dehydratase</fullName>
        <ecNumber evidence="3">4.2.1.96</ecNumber>
    </recommendedName>
</protein>
<dbReference type="InterPro" id="IPR036428">
    <property type="entry name" value="PCD_sf"/>
</dbReference>
<dbReference type="GO" id="GO:0008124">
    <property type="term" value="F:4-alpha-hydroxytetrahydrobiopterin dehydratase activity"/>
    <property type="evidence" value="ECO:0007669"/>
    <property type="project" value="UniProtKB-EC"/>
</dbReference>
<comment type="similarity">
    <text evidence="2">Belongs to the pterin-4-alpha-carbinolamine dehydratase family.</text>
</comment>
<keyword evidence="5" id="KW-0456">Lyase</keyword>
<evidence type="ECO:0000256" key="2">
    <source>
        <dbReference type="ARBA" id="ARBA00006472"/>
    </source>
</evidence>
<dbReference type="InterPro" id="IPR001533">
    <property type="entry name" value="Pterin_deHydtase"/>
</dbReference>
<proteinExistence type="inferred from homology"/>
<sequence length="223" mass="24768">MTGDQQALRVAQINSDETLSDWRLILGRLRARFATGSFASGVELVNAIGEVSQEVDHYPEVDLRTWHVDVKLISHDLSAVTPRDVRLARRISQRAAQLGAEARPREVQSLEIALDTPNYQGIKPFWRTVLGLADHPKIDKDLEDPAASLPDLWFQRTEDTDPSRMRFHLDIAVPPDVATERVAAAVEAGGTLVDDRFAPAFWVLADAEGNKVCVCTCEGREDD</sequence>
<dbReference type="Gene3D" id="3.30.1360.20">
    <property type="entry name" value="Transcriptional coactivator/pterin dehydratase"/>
    <property type="match status" value="1"/>
</dbReference>
<dbReference type="KEGG" id="nav:JQS30_01490"/>
<reference evidence="7" key="1">
    <citation type="submission" date="2021-02" db="EMBL/GenBank/DDBJ databases">
        <title>Natronoglycomyces albus gen. nov., sp. nov, a haloalkaliphilic actinobacterium from a soda solonchak soil.</title>
        <authorList>
            <person name="Sorokin D.Y."/>
            <person name="Khijniak T.V."/>
            <person name="Zakharycheva A.P."/>
            <person name="Boueva O.V."/>
            <person name="Ariskina E.V."/>
            <person name="Hahnke R.L."/>
            <person name="Bunk B."/>
            <person name="Sproer C."/>
            <person name="Schumann P."/>
            <person name="Evtushenko L.I."/>
            <person name="Kublanov I.V."/>
        </authorList>
    </citation>
    <scope>NUCLEOTIDE SEQUENCE</scope>
    <source>
        <strain evidence="7">DSM 106290</strain>
    </source>
</reference>
<dbReference type="PANTHER" id="PTHR35908:SF1">
    <property type="entry name" value="CONSERVED PROTEIN"/>
    <property type="match status" value="1"/>
</dbReference>
<evidence type="ECO:0000256" key="1">
    <source>
        <dbReference type="ARBA" id="ARBA00001554"/>
    </source>
</evidence>
<evidence type="ECO:0000259" key="6">
    <source>
        <dbReference type="Pfam" id="PF18029"/>
    </source>
</evidence>
<evidence type="ECO:0000256" key="3">
    <source>
        <dbReference type="ARBA" id="ARBA00013252"/>
    </source>
</evidence>
<dbReference type="Pfam" id="PF01329">
    <property type="entry name" value="Pterin_4a"/>
    <property type="match status" value="1"/>
</dbReference>
<comment type="catalytic activity">
    <reaction evidence="1">
        <text>(4aS,6R)-4a-hydroxy-L-erythro-5,6,7,8-tetrahydrobiopterin = (6R)-L-erythro-6,7-dihydrobiopterin + H2O</text>
        <dbReference type="Rhea" id="RHEA:11920"/>
        <dbReference type="ChEBI" id="CHEBI:15377"/>
        <dbReference type="ChEBI" id="CHEBI:15642"/>
        <dbReference type="ChEBI" id="CHEBI:43120"/>
        <dbReference type="EC" id="4.2.1.96"/>
    </reaction>
</comment>
<evidence type="ECO:0000313" key="7">
    <source>
        <dbReference type="EMBL" id="QSB05630.1"/>
    </source>
</evidence>
<keyword evidence="8" id="KW-1185">Reference proteome</keyword>
<dbReference type="CDD" id="cd00488">
    <property type="entry name" value="PCD_DCoH"/>
    <property type="match status" value="1"/>
</dbReference>
<dbReference type="Pfam" id="PF18029">
    <property type="entry name" value="Glyoxalase_6"/>
    <property type="match status" value="1"/>
</dbReference>
<accession>A0A895XTQ2</accession>
<dbReference type="RefSeq" id="WP_213171642.1">
    <property type="nucleotide sequence ID" value="NZ_CP070496.1"/>
</dbReference>
<evidence type="ECO:0000256" key="5">
    <source>
        <dbReference type="ARBA" id="ARBA00023239"/>
    </source>
</evidence>
<dbReference type="InterPro" id="IPR041581">
    <property type="entry name" value="Glyoxalase_6"/>
</dbReference>
<dbReference type="EC" id="4.2.1.96" evidence="3"/>
<dbReference type="Gene3D" id="3.10.180.10">
    <property type="entry name" value="2,3-Dihydroxybiphenyl 1,2-Dioxygenase, domain 1"/>
    <property type="match status" value="1"/>
</dbReference>
<feature type="domain" description="Glyoxalase-like" evidence="6">
    <location>
        <begin position="112"/>
        <end position="215"/>
    </location>
</feature>
<dbReference type="InterPro" id="IPR029068">
    <property type="entry name" value="Glyas_Bleomycin-R_OHBP_Dase"/>
</dbReference>
<dbReference type="SUPFAM" id="SSF54593">
    <property type="entry name" value="Glyoxalase/Bleomycin resistance protein/Dihydroxybiphenyl dioxygenase"/>
    <property type="match status" value="1"/>
</dbReference>
<dbReference type="EMBL" id="CP070496">
    <property type="protein sequence ID" value="QSB05630.1"/>
    <property type="molecule type" value="Genomic_DNA"/>
</dbReference>
<dbReference type="Proteomes" id="UP000662939">
    <property type="component" value="Chromosome"/>
</dbReference>
<name>A0A895XTQ2_9ACTN</name>